<feature type="compositionally biased region" description="Basic and acidic residues" evidence="1">
    <location>
        <begin position="35"/>
        <end position="50"/>
    </location>
</feature>
<reference evidence="2" key="2">
    <citation type="submission" date="2002-07" db="EMBL/GenBank/DDBJ databases">
        <title>Oryza sativa nipponbare(GA3) genomic DNA, chromosome 7, BAC clone:OJ1138_B05.</title>
        <authorList>
            <person name="Sasaki T."/>
            <person name="Matsumoto T."/>
            <person name="Katayose Y."/>
        </authorList>
    </citation>
    <scope>NUCLEOTIDE SEQUENCE</scope>
</reference>
<reference evidence="4" key="3">
    <citation type="journal article" date="2005" name="Nature">
        <title>The map-based sequence of the rice genome.</title>
        <authorList>
            <consortium name="International rice genome sequencing project (IRGSP)"/>
            <person name="Matsumoto T."/>
            <person name="Wu J."/>
            <person name="Kanamori H."/>
            <person name="Katayose Y."/>
            <person name="Fujisawa M."/>
            <person name="Namiki N."/>
            <person name="Mizuno H."/>
            <person name="Yamamoto K."/>
            <person name="Antonio B.A."/>
            <person name="Baba T."/>
            <person name="Sakata K."/>
            <person name="Nagamura Y."/>
            <person name="Aoki H."/>
            <person name="Arikawa K."/>
            <person name="Arita K."/>
            <person name="Bito T."/>
            <person name="Chiden Y."/>
            <person name="Fujitsuka N."/>
            <person name="Fukunaka R."/>
            <person name="Hamada M."/>
            <person name="Harada C."/>
            <person name="Hayashi A."/>
            <person name="Hijishita S."/>
            <person name="Honda M."/>
            <person name="Hosokawa S."/>
            <person name="Ichikawa Y."/>
            <person name="Idonuma A."/>
            <person name="Iijima M."/>
            <person name="Ikeda M."/>
            <person name="Ikeno M."/>
            <person name="Ito K."/>
            <person name="Ito S."/>
            <person name="Ito T."/>
            <person name="Ito Y."/>
            <person name="Ito Y."/>
            <person name="Iwabuchi A."/>
            <person name="Kamiya K."/>
            <person name="Karasawa W."/>
            <person name="Kurita K."/>
            <person name="Katagiri S."/>
            <person name="Kikuta A."/>
            <person name="Kobayashi H."/>
            <person name="Kobayashi N."/>
            <person name="Machita K."/>
            <person name="Maehara T."/>
            <person name="Masukawa M."/>
            <person name="Mizubayashi T."/>
            <person name="Mukai Y."/>
            <person name="Nagasaki H."/>
            <person name="Nagata Y."/>
            <person name="Naito S."/>
            <person name="Nakashima M."/>
            <person name="Nakama Y."/>
            <person name="Nakamichi Y."/>
            <person name="Nakamura M."/>
            <person name="Meguro A."/>
            <person name="Negishi M."/>
            <person name="Ohta I."/>
            <person name="Ohta T."/>
            <person name="Okamoto M."/>
            <person name="Ono N."/>
            <person name="Saji S."/>
            <person name="Sakaguchi M."/>
            <person name="Sakai K."/>
            <person name="Shibata M."/>
            <person name="Shimokawa T."/>
            <person name="Song J."/>
            <person name="Takazaki Y."/>
            <person name="Terasawa K."/>
            <person name="Tsugane M."/>
            <person name="Tsuji K."/>
            <person name="Ueda S."/>
            <person name="Waki K."/>
            <person name="Yamagata H."/>
            <person name="Yamamoto M."/>
            <person name="Yamamoto S."/>
            <person name="Yamane H."/>
            <person name="Yoshiki S."/>
            <person name="Yoshihara R."/>
            <person name="Yukawa K."/>
            <person name="Zhong H."/>
            <person name="Yano M."/>
            <person name="Yuan Q."/>
            <person name="Ouyang S."/>
            <person name="Liu J."/>
            <person name="Jones K.M."/>
            <person name="Gansberger K."/>
            <person name="Moffat K."/>
            <person name="Hill J."/>
            <person name="Bera J."/>
            <person name="Fadrosh D."/>
            <person name="Jin S."/>
            <person name="Johri S."/>
            <person name="Kim M."/>
            <person name="Overton L."/>
            <person name="Reardon M."/>
            <person name="Tsitrin T."/>
            <person name="Vuong H."/>
            <person name="Weaver B."/>
            <person name="Ciecko A."/>
            <person name="Tallon L."/>
            <person name="Jackson J."/>
            <person name="Pai G."/>
            <person name="Aken S.V."/>
            <person name="Utterback T."/>
            <person name="Reidmuller S."/>
            <person name="Feldblyum T."/>
            <person name="Hsiao J."/>
            <person name="Zismann V."/>
            <person name="Iobst S."/>
            <person name="de Vazeille A.R."/>
            <person name="Buell C.R."/>
            <person name="Ying K."/>
            <person name="Li Y."/>
            <person name="Lu T."/>
            <person name="Huang Y."/>
            <person name="Zhao Q."/>
            <person name="Feng Q."/>
            <person name="Zhang L."/>
            <person name="Zhu J."/>
            <person name="Weng Q."/>
            <person name="Mu J."/>
            <person name="Lu Y."/>
            <person name="Fan D."/>
            <person name="Liu Y."/>
            <person name="Guan J."/>
            <person name="Zhang Y."/>
            <person name="Yu S."/>
            <person name="Liu X."/>
            <person name="Zhang Y."/>
            <person name="Hong G."/>
            <person name="Han B."/>
            <person name="Choisne N."/>
            <person name="Demange N."/>
            <person name="Orjeda G."/>
            <person name="Samain S."/>
            <person name="Cattolico L."/>
            <person name="Pelletier E."/>
            <person name="Couloux A."/>
            <person name="Segurens B."/>
            <person name="Wincker P."/>
            <person name="D'Hont A."/>
            <person name="Scarpelli C."/>
            <person name="Weissenbach J."/>
            <person name="Salanoubat M."/>
            <person name="Quetier F."/>
            <person name="Yu Y."/>
            <person name="Kim H.R."/>
            <person name="Rambo T."/>
            <person name="Currie J."/>
            <person name="Collura K."/>
            <person name="Luo M."/>
            <person name="Yang T."/>
            <person name="Ammiraju J.S.S."/>
            <person name="Engler F."/>
            <person name="Soderlund C."/>
            <person name="Wing R.A."/>
            <person name="Palmer L.E."/>
            <person name="de la Bastide M."/>
            <person name="Spiegel L."/>
            <person name="Nascimento L."/>
            <person name="Zutavern T."/>
            <person name="O'Shaughnessy A."/>
            <person name="Dike S."/>
            <person name="Dedhia N."/>
            <person name="Preston R."/>
            <person name="Balija V."/>
            <person name="McCombie W.R."/>
            <person name="Chow T."/>
            <person name="Chen H."/>
            <person name="Chung M."/>
            <person name="Chen C."/>
            <person name="Shaw J."/>
            <person name="Wu H."/>
            <person name="Hsiao K."/>
            <person name="Chao Y."/>
            <person name="Chu M."/>
            <person name="Cheng C."/>
            <person name="Hour A."/>
            <person name="Lee P."/>
            <person name="Lin S."/>
            <person name="Lin Y."/>
            <person name="Liou J."/>
            <person name="Liu S."/>
            <person name="Hsing Y."/>
            <person name="Raghuvanshi S."/>
            <person name="Mohanty A."/>
            <person name="Bharti A.K."/>
            <person name="Gaur A."/>
            <person name="Gupta V."/>
            <person name="Kumar D."/>
            <person name="Ravi V."/>
            <person name="Vij S."/>
            <person name="Kapur A."/>
            <person name="Khurana P."/>
            <person name="Khurana P."/>
            <person name="Khurana J.P."/>
            <person name="Tyagi A.K."/>
            <person name="Gaikwad K."/>
            <person name="Singh A."/>
            <person name="Dalal V."/>
            <person name="Srivastava S."/>
            <person name="Dixit A."/>
            <person name="Pal A.K."/>
            <person name="Ghazi I.A."/>
            <person name="Yadav M."/>
            <person name="Pandit A."/>
            <person name="Bhargava A."/>
            <person name="Sureshbabu K."/>
            <person name="Batra K."/>
            <person name="Sharma T.R."/>
            <person name="Mohapatra T."/>
            <person name="Singh N.K."/>
            <person name="Messing J."/>
            <person name="Nelson A.B."/>
            <person name="Fuks G."/>
            <person name="Kavchok S."/>
            <person name="Keizer G."/>
            <person name="Linton E."/>
            <person name="Llaca V."/>
            <person name="Song R."/>
            <person name="Tanyolac B."/>
            <person name="Young S."/>
            <person name="Ho-Il K."/>
            <person name="Hahn J.H."/>
            <person name="Sangsakoo G."/>
            <person name="Vanavichit A."/>
            <person name="de Mattos Luiz.A.T."/>
            <person name="Zimmer P.D."/>
            <person name="Malone G."/>
            <person name="Dellagostin O."/>
            <person name="de Oliveira A.C."/>
            <person name="Bevan M."/>
            <person name="Bancroft I."/>
            <person name="Minx P."/>
            <person name="Cordum H."/>
            <person name="Wilson R."/>
            <person name="Cheng Z."/>
            <person name="Jin W."/>
            <person name="Jiang J."/>
            <person name="Leong S.A."/>
            <person name="Iwama H."/>
            <person name="Gojobori T."/>
            <person name="Itoh T."/>
            <person name="Niimura Y."/>
            <person name="Fujii Y."/>
            <person name="Habara T."/>
            <person name="Sakai H."/>
            <person name="Sato Y."/>
            <person name="Wilson G."/>
            <person name="Kumar K."/>
            <person name="McCouch S."/>
            <person name="Juretic N."/>
            <person name="Hoen D."/>
            <person name="Wright S."/>
            <person name="Bruskiewich R."/>
            <person name="Bureau T."/>
            <person name="Miyao A."/>
            <person name="Hirochika H."/>
            <person name="Nishikawa T."/>
            <person name="Kadowaki K."/>
            <person name="Sugiura M."/>
            <person name="Burr B."/>
            <person name="Sasaki T."/>
        </authorList>
    </citation>
    <scope>NUCLEOTIDE SEQUENCE [LARGE SCALE GENOMIC DNA]</scope>
    <source>
        <strain evidence="4">cv. Nipponbare</strain>
    </source>
</reference>
<reference evidence="4" key="4">
    <citation type="journal article" date="2008" name="Nucleic Acids Res.">
        <title>The rice annotation project database (RAP-DB): 2008 update.</title>
        <authorList>
            <consortium name="The rice annotation project (RAP)"/>
        </authorList>
    </citation>
    <scope>GENOME REANNOTATION</scope>
    <source>
        <strain evidence="4">cv. Nipponbare</strain>
    </source>
</reference>
<name>Q7EYF4_ORYSJ</name>
<organism evidence="2 4">
    <name type="scientific">Oryza sativa subsp. japonica</name>
    <name type="common">Rice</name>
    <dbReference type="NCBI Taxonomy" id="39947"/>
    <lineage>
        <taxon>Eukaryota</taxon>
        <taxon>Viridiplantae</taxon>
        <taxon>Streptophyta</taxon>
        <taxon>Embryophyta</taxon>
        <taxon>Tracheophyta</taxon>
        <taxon>Spermatophyta</taxon>
        <taxon>Magnoliopsida</taxon>
        <taxon>Liliopsida</taxon>
        <taxon>Poales</taxon>
        <taxon>Poaceae</taxon>
        <taxon>BOP clade</taxon>
        <taxon>Oryzoideae</taxon>
        <taxon>Oryzeae</taxon>
        <taxon>Oryzinae</taxon>
        <taxon>Oryza</taxon>
        <taxon>Oryza sativa</taxon>
    </lineage>
</organism>
<evidence type="ECO:0000313" key="2">
    <source>
        <dbReference type="EMBL" id="BAC16205.1"/>
    </source>
</evidence>
<dbReference type="EMBL" id="AP005486">
    <property type="protein sequence ID" value="BAC16205.1"/>
    <property type="molecule type" value="Genomic_DNA"/>
</dbReference>
<evidence type="ECO:0000256" key="1">
    <source>
        <dbReference type="SAM" id="MobiDB-lite"/>
    </source>
</evidence>
<sequence>MRRIYATRVRTSTATYGGQIDGGRRRHSSGPSAADRTDEIFRKKGTERAG</sequence>
<dbReference type="Proteomes" id="UP000000763">
    <property type="component" value="Chromosome 7"/>
</dbReference>
<evidence type="ECO:0000313" key="3">
    <source>
        <dbReference type="EMBL" id="BAD30274.1"/>
    </source>
</evidence>
<feature type="region of interest" description="Disordered" evidence="1">
    <location>
        <begin position="1"/>
        <end position="50"/>
    </location>
</feature>
<dbReference type="AlphaFoldDB" id="Q7EYF4"/>
<evidence type="ECO:0000313" key="4">
    <source>
        <dbReference type="Proteomes" id="UP000000763"/>
    </source>
</evidence>
<proteinExistence type="predicted"/>
<accession>Q7EYF4</accession>
<dbReference type="EMBL" id="AP003810">
    <property type="protein sequence ID" value="BAD30274.1"/>
    <property type="molecule type" value="Genomic_DNA"/>
</dbReference>
<protein>
    <submittedName>
        <fullName evidence="2">Uncharacterized protein</fullName>
    </submittedName>
</protein>
<reference evidence="3" key="1">
    <citation type="submission" date="2001-07" db="EMBL/GenBank/DDBJ databases">
        <title>Oryza sativa nipponbare(GA3) genomic DNA, chromosome 7, BAC clone:OJ1119_A04.</title>
        <authorList>
            <person name="Sasaki T."/>
            <person name="Matsumoto T."/>
            <person name="Yamamoto K."/>
        </authorList>
    </citation>
    <scope>NUCLEOTIDE SEQUENCE</scope>
</reference>
<gene>
    <name evidence="2" type="primary">OJ1138_B05.132</name>
    <name evidence="3" type="synonym">OJ1119_A04.106</name>
</gene>